<dbReference type="InterPro" id="IPR050990">
    <property type="entry name" value="UPF0237/GcvR_regulator"/>
</dbReference>
<comment type="caution">
    <text evidence="2">The sequence shown here is derived from an EMBL/GenBank/DDBJ whole genome shotgun (WGS) entry which is preliminary data.</text>
</comment>
<sequence length="84" mass="9335">MTVTGRDRTGIVATVATKLAEHHANIANISQTIMSDYFTMIVEIVLPAELDIADLQGDMRKLGEREALEIHVQSEAIFDAMHRL</sequence>
<gene>
    <name evidence="2" type="ORF">HMPREF9233_00211</name>
</gene>
<organism evidence="2 3">
    <name type="scientific">Actinobaculum massiliense ACS-171-V-Col2</name>
    <dbReference type="NCBI Taxonomy" id="883066"/>
    <lineage>
        <taxon>Bacteria</taxon>
        <taxon>Bacillati</taxon>
        <taxon>Actinomycetota</taxon>
        <taxon>Actinomycetes</taxon>
        <taxon>Actinomycetales</taxon>
        <taxon>Actinomycetaceae</taxon>
        <taxon>Actinobaculum</taxon>
    </lineage>
</organism>
<dbReference type="Pfam" id="PF13740">
    <property type="entry name" value="ACT_6"/>
    <property type="match status" value="1"/>
</dbReference>
<dbReference type="eggNOG" id="COG3830">
    <property type="taxonomic scope" value="Bacteria"/>
</dbReference>
<dbReference type="InterPro" id="IPR002912">
    <property type="entry name" value="ACT_dom"/>
</dbReference>
<evidence type="ECO:0000313" key="2">
    <source>
        <dbReference type="EMBL" id="EKU96123.1"/>
    </source>
</evidence>
<dbReference type="CDD" id="cd04872">
    <property type="entry name" value="ACT_1ZPV"/>
    <property type="match status" value="1"/>
</dbReference>
<dbReference type="PROSITE" id="PS51671">
    <property type="entry name" value="ACT"/>
    <property type="match status" value="1"/>
</dbReference>
<name>K9EHH5_9ACTO</name>
<dbReference type="Gene3D" id="3.30.70.260">
    <property type="match status" value="1"/>
</dbReference>
<accession>K9EHH5</accession>
<dbReference type="NCBIfam" id="NF001220">
    <property type="entry name" value="PRK00194.1"/>
    <property type="match status" value="1"/>
</dbReference>
<feature type="domain" description="ACT" evidence="1">
    <location>
        <begin position="1"/>
        <end position="75"/>
    </location>
</feature>
<evidence type="ECO:0000259" key="1">
    <source>
        <dbReference type="PROSITE" id="PS51671"/>
    </source>
</evidence>
<dbReference type="EMBL" id="AGWL01000001">
    <property type="protein sequence ID" value="EKU96123.1"/>
    <property type="molecule type" value="Genomic_DNA"/>
</dbReference>
<dbReference type="PANTHER" id="PTHR34875:SF6">
    <property type="entry name" value="UPF0237 PROTEIN MJ1558"/>
    <property type="match status" value="1"/>
</dbReference>
<dbReference type="InterPro" id="IPR045865">
    <property type="entry name" value="ACT-like_dom_sf"/>
</dbReference>
<dbReference type="PATRIC" id="fig|883066.3.peg.213"/>
<dbReference type="AlphaFoldDB" id="K9EHH5"/>
<dbReference type="Proteomes" id="UP000009888">
    <property type="component" value="Unassembled WGS sequence"/>
</dbReference>
<reference evidence="2 3" key="1">
    <citation type="submission" date="2012-09" db="EMBL/GenBank/DDBJ databases">
        <title>The Genome Sequence of Actinobaculum massiliae ACS-171-V-COL2.</title>
        <authorList>
            <consortium name="The Broad Institute Genome Sequencing Platform"/>
            <person name="Earl A."/>
            <person name="Ward D."/>
            <person name="Feldgarden M."/>
            <person name="Gevers D."/>
            <person name="Saerens B."/>
            <person name="Vaneechoutte M."/>
            <person name="Walker B."/>
            <person name="Young S.K."/>
            <person name="Zeng Q."/>
            <person name="Gargeya S."/>
            <person name="Fitzgerald M."/>
            <person name="Haas B."/>
            <person name="Abouelleil A."/>
            <person name="Alvarado L."/>
            <person name="Arachchi H.M."/>
            <person name="Berlin A."/>
            <person name="Chapman S.B."/>
            <person name="Goldberg J."/>
            <person name="Griggs A."/>
            <person name="Gujja S."/>
            <person name="Hansen M."/>
            <person name="Howarth C."/>
            <person name="Imamovic A."/>
            <person name="Larimer J."/>
            <person name="McCowen C."/>
            <person name="Montmayeur A."/>
            <person name="Murphy C."/>
            <person name="Neiman D."/>
            <person name="Pearson M."/>
            <person name="Priest M."/>
            <person name="Roberts A."/>
            <person name="Saif S."/>
            <person name="Shea T."/>
            <person name="Sisk P."/>
            <person name="Sykes S."/>
            <person name="Wortman J."/>
            <person name="Nusbaum C."/>
            <person name="Birren B."/>
        </authorList>
    </citation>
    <scope>NUCLEOTIDE SEQUENCE [LARGE SCALE GENOMIC DNA]</scope>
    <source>
        <strain evidence="3">ACS-171-V-Col2</strain>
    </source>
</reference>
<protein>
    <recommendedName>
        <fullName evidence="1">ACT domain-containing protein</fullName>
    </recommendedName>
</protein>
<dbReference type="HOGENOM" id="CLU_155669_0_1_11"/>
<dbReference type="SUPFAM" id="SSF55021">
    <property type="entry name" value="ACT-like"/>
    <property type="match status" value="1"/>
</dbReference>
<keyword evidence="3" id="KW-1185">Reference proteome</keyword>
<evidence type="ECO:0000313" key="3">
    <source>
        <dbReference type="Proteomes" id="UP000009888"/>
    </source>
</evidence>
<dbReference type="PANTHER" id="PTHR34875">
    <property type="entry name" value="UPF0237 PROTEIN MJ1558"/>
    <property type="match status" value="1"/>
</dbReference>
<dbReference type="STRING" id="202789.GCA_001457435_00284"/>
<proteinExistence type="predicted"/>
<dbReference type="InterPro" id="IPR022986">
    <property type="entry name" value="UPF0237_ACT"/>
</dbReference>